<evidence type="ECO:0000313" key="2">
    <source>
        <dbReference type="Proteomes" id="UP000321204"/>
    </source>
</evidence>
<dbReference type="Pfam" id="PF13578">
    <property type="entry name" value="Methyltransf_24"/>
    <property type="match status" value="1"/>
</dbReference>
<dbReference type="PANTHER" id="PTHR43167">
    <property type="entry name" value="PUTATIVE (AFU_ORTHOLOGUE AFUA_6G01830)-RELATED"/>
    <property type="match status" value="1"/>
</dbReference>
<dbReference type="PANTHER" id="PTHR43167:SF1">
    <property type="entry name" value="PUTATIVE (AFU_ORTHOLOGUE AFUA_6G01830)-RELATED"/>
    <property type="match status" value="1"/>
</dbReference>
<keyword evidence="2" id="KW-1185">Reference proteome</keyword>
<dbReference type="AlphaFoldDB" id="A0A5B8UHS5"/>
<gene>
    <name evidence="1" type="ORF">FSB75_09930</name>
</gene>
<dbReference type="RefSeq" id="WP_146786409.1">
    <property type="nucleotide sequence ID" value="NZ_BAABIO010000001.1"/>
</dbReference>
<dbReference type="OrthoDB" id="5464618at2"/>
<name>A0A5B8UHS5_9BACT</name>
<dbReference type="EMBL" id="CP042433">
    <property type="protein sequence ID" value="QEC56194.1"/>
    <property type="molecule type" value="Genomic_DNA"/>
</dbReference>
<sequence length="265" mass="30366">MYSSFQLAKKYFHYSLTAYNGKGHGMHSPFVFQFILHVLNNKSGYQPPTKIEALRKELLADKRVLQIEDLGAGSRTAVTKQRSVQQIAASALKSKKYARLLFRLTKHYRPKTILELGTSLGLTTAYFAMANPEANIITIEGSKAIAQIVQENFKRLGLENIELQNGNFDELLSSVISHQSSIDLAYIDGNHRYEPTLRYFHQLVSNTHNDSILVFDDVHWSEEMEKAWAEIKAHPAVQCTVDVFFLGFVFFRKEFKAKQHFTVRF</sequence>
<dbReference type="CDD" id="cd02440">
    <property type="entry name" value="AdoMet_MTases"/>
    <property type="match status" value="1"/>
</dbReference>
<dbReference type="GO" id="GO:0008168">
    <property type="term" value="F:methyltransferase activity"/>
    <property type="evidence" value="ECO:0007669"/>
    <property type="project" value="UniProtKB-KW"/>
</dbReference>
<dbReference type="KEGG" id="fgg:FSB75_09930"/>
<keyword evidence="1" id="KW-0808">Transferase</keyword>
<dbReference type="Proteomes" id="UP000321204">
    <property type="component" value="Chromosome"/>
</dbReference>
<organism evidence="1 2">
    <name type="scientific">Flavisolibacter ginsenosidimutans</name>
    <dbReference type="NCBI Taxonomy" id="661481"/>
    <lineage>
        <taxon>Bacteria</taxon>
        <taxon>Pseudomonadati</taxon>
        <taxon>Bacteroidota</taxon>
        <taxon>Chitinophagia</taxon>
        <taxon>Chitinophagales</taxon>
        <taxon>Chitinophagaceae</taxon>
        <taxon>Flavisolibacter</taxon>
    </lineage>
</organism>
<accession>A0A5B8UHS5</accession>
<protein>
    <submittedName>
        <fullName evidence="1">Class I SAM-dependent methyltransferase</fullName>
    </submittedName>
</protein>
<keyword evidence="1" id="KW-0489">Methyltransferase</keyword>
<reference evidence="1 2" key="1">
    <citation type="journal article" date="2015" name="Int. J. Syst. Evol. Microbiol.">
        <title>Flavisolibacter ginsenosidimutans sp. nov., with ginsenoside-converting activity isolated from soil used for cultivating ginseng.</title>
        <authorList>
            <person name="Zhao Y."/>
            <person name="Liu Q."/>
            <person name="Kang M.S."/>
            <person name="Jin F."/>
            <person name="Yu H."/>
            <person name="Im W.T."/>
        </authorList>
    </citation>
    <scope>NUCLEOTIDE SEQUENCE [LARGE SCALE GENOMIC DNA]</scope>
    <source>
        <strain evidence="1 2">Gsoil 636</strain>
    </source>
</reference>
<dbReference type="GO" id="GO:0032259">
    <property type="term" value="P:methylation"/>
    <property type="evidence" value="ECO:0007669"/>
    <property type="project" value="UniProtKB-KW"/>
</dbReference>
<proteinExistence type="predicted"/>
<evidence type="ECO:0000313" key="1">
    <source>
        <dbReference type="EMBL" id="QEC56194.1"/>
    </source>
</evidence>
<dbReference type="Gene3D" id="3.40.50.150">
    <property type="entry name" value="Vaccinia Virus protein VP39"/>
    <property type="match status" value="1"/>
</dbReference>
<dbReference type="InterPro" id="IPR029063">
    <property type="entry name" value="SAM-dependent_MTases_sf"/>
</dbReference>
<dbReference type="SUPFAM" id="SSF53335">
    <property type="entry name" value="S-adenosyl-L-methionine-dependent methyltransferases"/>
    <property type="match status" value="1"/>
</dbReference>